<feature type="compositionally biased region" description="Basic residues" evidence="1">
    <location>
        <begin position="192"/>
        <end position="206"/>
    </location>
</feature>
<reference evidence="2" key="1">
    <citation type="submission" date="2021-01" db="EMBL/GenBank/DDBJ databases">
        <authorList>
            <person name="Corre E."/>
            <person name="Pelletier E."/>
            <person name="Niang G."/>
            <person name="Scheremetjew M."/>
            <person name="Finn R."/>
            <person name="Kale V."/>
            <person name="Holt S."/>
            <person name="Cochrane G."/>
            <person name="Meng A."/>
            <person name="Brown T."/>
            <person name="Cohen L."/>
        </authorList>
    </citation>
    <scope>NUCLEOTIDE SEQUENCE</scope>
    <source>
        <strain evidence="2">Isolate 1302-5</strain>
    </source>
</reference>
<name>A0A7S4IW18_9STRA</name>
<sequence>MSCRTAGGGAVVVASATPIVRGRYVGHSSSGGAGGSTFSSSITRRHSDGDEHARNNSKMQRQMQMRLQLRQQRKRQHQYQAVRVDGVSPTSSLLPMIREDSAGTGTNRSLVASRSSHQHQAQVQTRSQVHVHPEQPQQHQQQQRGGKREQPRRRGEGGSKEKGGSGGGDTKSHQKRHSTGSSAAASSSHQQQHPHSRRQHHQHRIPSRIPTVRAFPIDAAAAHGETMVAASMQMPWTMRQMLLVPSSEGDSDAHGLPQLTGEDSSEKHRSSRSYDVKVHRIEVCQPERPQQRGPITADAPMVGQVLGTSCSGAPSTNIAHHSPESGGGGTGTTTTATMVKIVQWRKKLPPGQKLKVRCGTCLKRWSVSSACRTLYCRECGALTPLERRSP</sequence>
<feature type="region of interest" description="Disordered" evidence="1">
    <location>
        <begin position="246"/>
        <end position="274"/>
    </location>
</feature>
<feature type="compositionally biased region" description="Low complexity" evidence="1">
    <location>
        <begin position="128"/>
        <end position="144"/>
    </location>
</feature>
<protein>
    <submittedName>
        <fullName evidence="2">Uncharacterized protein</fullName>
    </submittedName>
</protein>
<feature type="compositionally biased region" description="Polar residues" evidence="1">
    <location>
        <begin position="103"/>
        <end position="127"/>
    </location>
</feature>
<accession>A0A7S4IW18</accession>
<dbReference type="EMBL" id="HBKQ01023630">
    <property type="protein sequence ID" value="CAE2241505.1"/>
    <property type="molecule type" value="Transcribed_RNA"/>
</dbReference>
<organism evidence="2">
    <name type="scientific">Odontella aurita</name>
    <dbReference type="NCBI Taxonomy" id="265563"/>
    <lineage>
        <taxon>Eukaryota</taxon>
        <taxon>Sar</taxon>
        <taxon>Stramenopiles</taxon>
        <taxon>Ochrophyta</taxon>
        <taxon>Bacillariophyta</taxon>
        <taxon>Mediophyceae</taxon>
        <taxon>Biddulphiophycidae</taxon>
        <taxon>Eupodiscales</taxon>
        <taxon>Odontellaceae</taxon>
        <taxon>Odontella</taxon>
    </lineage>
</organism>
<feature type="compositionally biased region" description="Basic and acidic residues" evidence="1">
    <location>
        <begin position="45"/>
        <end position="54"/>
    </location>
</feature>
<feature type="compositionally biased region" description="Low complexity" evidence="1">
    <location>
        <begin position="181"/>
        <end position="191"/>
    </location>
</feature>
<evidence type="ECO:0000256" key="1">
    <source>
        <dbReference type="SAM" id="MobiDB-lite"/>
    </source>
</evidence>
<gene>
    <name evidence="2" type="ORF">OAUR00152_LOCUS16087</name>
</gene>
<proteinExistence type="predicted"/>
<feature type="compositionally biased region" description="Basic and acidic residues" evidence="1">
    <location>
        <begin position="264"/>
        <end position="274"/>
    </location>
</feature>
<feature type="compositionally biased region" description="Low complexity" evidence="1">
    <location>
        <begin position="58"/>
        <end position="70"/>
    </location>
</feature>
<dbReference type="AlphaFoldDB" id="A0A7S4IW18"/>
<feature type="compositionally biased region" description="Basic and acidic residues" evidence="1">
    <location>
        <begin position="146"/>
        <end position="163"/>
    </location>
</feature>
<feature type="region of interest" description="Disordered" evidence="1">
    <location>
        <begin position="23"/>
        <end position="208"/>
    </location>
</feature>
<evidence type="ECO:0000313" key="2">
    <source>
        <dbReference type="EMBL" id="CAE2241505.1"/>
    </source>
</evidence>